<dbReference type="InterPro" id="IPR007627">
    <property type="entry name" value="RNA_pol_sigma70_r2"/>
</dbReference>
<feature type="region of interest" description="Sigma-70 factor domain-2" evidence="6">
    <location>
        <begin position="18"/>
        <end position="90"/>
    </location>
</feature>
<dbReference type="Gene3D" id="1.20.140.160">
    <property type="match status" value="1"/>
</dbReference>
<dbReference type="InterPro" id="IPR014284">
    <property type="entry name" value="RNA_pol_sigma-70_dom"/>
</dbReference>
<dbReference type="InterPro" id="IPR007630">
    <property type="entry name" value="RNA_pol_sigma70_r4"/>
</dbReference>
<dbReference type="EMBL" id="LAQU01000005">
    <property type="protein sequence ID" value="KKB64191.1"/>
    <property type="molecule type" value="Genomic_DNA"/>
</dbReference>
<dbReference type="NCBIfam" id="TIGR02937">
    <property type="entry name" value="sigma70-ECF"/>
    <property type="match status" value="1"/>
</dbReference>
<comment type="subcellular location">
    <subcellularLocation>
        <location evidence="6">Cytoplasm</location>
    </subcellularLocation>
</comment>
<dbReference type="InterPro" id="IPR028617">
    <property type="entry name" value="Sigma70_FliA"/>
</dbReference>
<dbReference type="PATRIC" id="fig|28092.6.peg.1588"/>
<evidence type="ECO:0000259" key="8">
    <source>
        <dbReference type="PROSITE" id="PS00716"/>
    </source>
</evidence>
<feature type="region of interest" description="Sigma-70 factor domain-4" evidence="6">
    <location>
        <begin position="187"/>
        <end position="235"/>
    </location>
</feature>
<dbReference type="PRINTS" id="PR00046">
    <property type="entry name" value="SIGMA70FCT"/>
</dbReference>
<feature type="region of interest" description="Sigma-70 factor domain-3" evidence="6">
    <location>
        <begin position="98"/>
        <end position="168"/>
    </location>
</feature>
<dbReference type="Pfam" id="PF04542">
    <property type="entry name" value="Sigma70_r2"/>
    <property type="match status" value="1"/>
</dbReference>
<dbReference type="PANTHER" id="PTHR30385:SF7">
    <property type="entry name" value="RNA POLYMERASE SIGMA FACTOR FLIA"/>
    <property type="match status" value="1"/>
</dbReference>
<dbReference type="SUPFAM" id="SSF88946">
    <property type="entry name" value="Sigma2 domain of RNA polymerase sigma factors"/>
    <property type="match status" value="1"/>
</dbReference>
<dbReference type="OrthoDB" id="9799825at2"/>
<keyword evidence="1 6" id="KW-0963">Cytoplasm</keyword>
<keyword evidence="3 6" id="KW-0731">Sigma factor</keyword>
<dbReference type="GO" id="GO:0016987">
    <property type="term" value="F:sigma factor activity"/>
    <property type="evidence" value="ECO:0007669"/>
    <property type="project" value="UniProtKB-UniRule"/>
</dbReference>
<dbReference type="NCBIfam" id="NF005413">
    <property type="entry name" value="PRK06986.1"/>
    <property type="match status" value="1"/>
</dbReference>
<keyword evidence="10" id="KW-1185">Reference proteome</keyword>
<dbReference type="Pfam" id="PF04539">
    <property type="entry name" value="Sigma70_r3"/>
    <property type="match status" value="1"/>
</dbReference>
<dbReference type="PIRSF" id="PIRSF000770">
    <property type="entry name" value="RNA_pol_sigma-SigE/K"/>
    <property type="match status" value="1"/>
</dbReference>
<dbReference type="GO" id="GO:0005737">
    <property type="term" value="C:cytoplasm"/>
    <property type="evidence" value="ECO:0007669"/>
    <property type="project" value="UniProtKB-SubCell"/>
</dbReference>
<dbReference type="CDD" id="cd06171">
    <property type="entry name" value="Sigma70_r4"/>
    <property type="match status" value="1"/>
</dbReference>
<dbReference type="PROSITE" id="PS00716">
    <property type="entry name" value="SIGMA70_2"/>
    <property type="match status" value="1"/>
</dbReference>
<dbReference type="PROSITE" id="PS00715">
    <property type="entry name" value="SIGMA70_1"/>
    <property type="match status" value="1"/>
</dbReference>
<sequence length="246" mass="28049">MYTAQGKLTQNEQSMHDTALRYAPLVRRIALHIVAKLPSSVDLDDLIQAGMIGLLDAANRYKGELGAQFETYASQRIRGAILDQLRENDWLPRSLRRSSRQVERAVHEVEQRVGRSATESEVAEHLQLPLGEYQSMLQDLHGSQLFYYEDFEREGGDESFLDRHCVDKTDPLASLMDGAFRESLIEAIERLPERERLLLSLYYEQGLNLREIGAVMEVSESRVCQLHSQAVGRLRAKMRDFAPVTS</sequence>
<feature type="short sequence motif" description="Interaction with polymerase core subunit RpoC" evidence="6">
    <location>
        <begin position="45"/>
        <end position="48"/>
    </location>
</feature>
<dbReference type="InterPro" id="IPR013324">
    <property type="entry name" value="RNA_pol_sigma_r3/r4-like"/>
</dbReference>
<evidence type="ECO:0000313" key="10">
    <source>
        <dbReference type="Proteomes" id="UP000033618"/>
    </source>
</evidence>
<feature type="DNA-binding region" description="H-T-H motif" evidence="6">
    <location>
        <begin position="209"/>
        <end position="228"/>
    </location>
</feature>
<evidence type="ECO:0000256" key="4">
    <source>
        <dbReference type="ARBA" id="ARBA00023125"/>
    </source>
</evidence>
<keyword evidence="4 6" id="KW-0238">DNA-binding</keyword>
<dbReference type="HAMAP" id="MF_00962">
    <property type="entry name" value="Sigma70_FliA"/>
    <property type="match status" value="1"/>
</dbReference>
<comment type="function">
    <text evidence="6">Sigma factors are initiation factors that promote the attachment of RNA polymerase to specific initiation sites and are then released. This sigma factor controls the expression of flagella-related genes.</text>
</comment>
<dbReference type="SUPFAM" id="SSF88659">
    <property type="entry name" value="Sigma3 and sigma4 domains of RNA polymerase sigma factors"/>
    <property type="match status" value="2"/>
</dbReference>
<dbReference type="GO" id="GO:0003677">
    <property type="term" value="F:DNA binding"/>
    <property type="evidence" value="ECO:0007669"/>
    <property type="project" value="UniProtKB-UniRule"/>
</dbReference>
<evidence type="ECO:0000256" key="1">
    <source>
        <dbReference type="ARBA" id="ARBA00022490"/>
    </source>
</evidence>
<dbReference type="Gene3D" id="1.10.1740.10">
    <property type="match status" value="1"/>
</dbReference>
<evidence type="ECO:0000259" key="7">
    <source>
        <dbReference type="PROSITE" id="PS00715"/>
    </source>
</evidence>
<dbReference type="InterPro" id="IPR000943">
    <property type="entry name" value="RNA_pol_sigma70"/>
</dbReference>
<gene>
    <name evidence="6" type="primary">fliA</name>
    <name evidence="9" type="ORF">WM40_06700</name>
</gene>
<name>A0A0F5K246_9BURK</name>
<evidence type="ECO:0000256" key="6">
    <source>
        <dbReference type="HAMAP-Rule" id="MF_00962"/>
    </source>
</evidence>
<organism evidence="9 10">
    <name type="scientific">Robbsia andropogonis</name>
    <dbReference type="NCBI Taxonomy" id="28092"/>
    <lineage>
        <taxon>Bacteria</taxon>
        <taxon>Pseudomonadati</taxon>
        <taxon>Pseudomonadota</taxon>
        <taxon>Betaproteobacteria</taxon>
        <taxon>Burkholderiales</taxon>
        <taxon>Burkholderiaceae</taxon>
        <taxon>Robbsia</taxon>
    </lineage>
</organism>
<reference evidence="9 10" key="1">
    <citation type="submission" date="2015-03" db="EMBL/GenBank/DDBJ databases">
        <title>Draft Genome Sequence of Burkholderia andropogonis type strain ICMP2807, isolated from Sorghum bicolor.</title>
        <authorList>
            <person name="Lopes-Santos L."/>
            <person name="Castro D.B."/>
            <person name="Ottoboni L.M."/>
            <person name="Park D."/>
            <person name="Weirc B.S."/>
            <person name="Destefano S.A."/>
        </authorList>
    </citation>
    <scope>NUCLEOTIDE SEQUENCE [LARGE SCALE GENOMIC DNA]</scope>
    <source>
        <strain evidence="9 10">ICMP2807</strain>
    </source>
</reference>
<dbReference type="InterPro" id="IPR012845">
    <property type="entry name" value="RNA_pol_sigma_FliA_WhiG"/>
</dbReference>
<protein>
    <recommendedName>
        <fullName evidence="6">RNA polymerase sigma factor FliA</fullName>
    </recommendedName>
    <alternativeName>
        <fullName evidence="6">RNA polymerase sigma factor for flagellar operon</fullName>
    </alternativeName>
    <alternativeName>
        <fullName evidence="6">Sigma F</fullName>
    </alternativeName>
    <alternativeName>
        <fullName evidence="6">Sigma-28</fullName>
    </alternativeName>
</protein>
<dbReference type="GO" id="GO:0003899">
    <property type="term" value="F:DNA-directed RNA polymerase activity"/>
    <property type="evidence" value="ECO:0007669"/>
    <property type="project" value="InterPro"/>
</dbReference>
<keyword evidence="2 6" id="KW-0805">Transcription regulation</keyword>
<comment type="caution">
    <text evidence="9">The sequence shown here is derived from an EMBL/GenBank/DDBJ whole genome shotgun (WGS) entry which is preliminary data.</text>
</comment>
<accession>A0A0F5K246</accession>
<keyword evidence="5 6" id="KW-0804">Transcription</keyword>
<evidence type="ECO:0000256" key="5">
    <source>
        <dbReference type="ARBA" id="ARBA00023163"/>
    </source>
</evidence>
<feature type="domain" description="RNA polymerase sigma-70" evidence="7">
    <location>
        <begin position="45"/>
        <end position="58"/>
    </location>
</feature>
<dbReference type="InterPro" id="IPR007624">
    <property type="entry name" value="RNA_pol_sigma70_r3"/>
</dbReference>
<dbReference type="Proteomes" id="UP000033618">
    <property type="component" value="Unassembled WGS sequence"/>
</dbReference>
<dbReference type="STRING" id="28092.WM40_06700"/>
<evidence type="ECO:0000256" key="2">
    <source>
        <dbReference type="ARBA" id="ARBA00023015"/>
    </source>
</evidence>
<dbReference type="NCBIfam" id="TIGR02479">
    <property type="entry name" value="FliA_WhiG"/>
    <property type="match status" value="1"/>
</dbReference>
<proteinExistence type="inferred from homology"/>
<dbReference type="GO" id="GO:0006352">
    <property type="term" value="P:DNA-templated transcription initiation"/>
    <property type="evidence" value="ECO:0007669"/>
    <property type="project" value="UniProtKB-UniRule"/>
</dbReference>
<dbReference type="PANTHER" id="PTHR30385">
    <property type="entry name" value="SIGMA FACTOR F FLAGELLAR"/>
    <property type="match status" value="1"/>
</dbReference>
<dbReference type="AlphaFoldDB" id="A0A0F5K246"/>
<evidence type="ECO:0000256" key="3">
    <source>
        <dbReference type="ARBA" id="ARBA00023082"/>
    </source>
</evidence>
<evidence type="ECO:0000313" key="9">
    <source>
        <dbReference type="EMBL" id="KKB64191.1"/>
    </source>
</evidence>
<comment type="similarity">
    <text evidence="6">Belongs to the sigma-70 factor family. FliA subfamily.</text>
</comment>
<dbReference type="Pfam" id="PF04545">
    <property type="entry name" value="Sigma70_r4"/>
    <property type="match status" value="1"/>
</dbReference>
<feature type="domain" description="RNA polymerase sigma-70" evidence="8">
    <location>
        <begin position="208"/>
        <end position="234"/>
    </location>
</feature>
<dbReference type="RefSeq" id="WP_036010668.1">
    <property type="nucleotide sequence ID" value="NZ_CADFGU010000003.1"/>
</dbReference>
<dbReference type="InterPro" id="IPR013325">
    <property type="entry name" value="RNA_pol_sigma_r2"/>
</dbReference>